<evidence type="ECO:0000313" key="3">
    <source>
        <dbReference type="EMBL" id="OSJ21233.1"/>
    </source>
</evidence>
<keyword evidence="1" id="KW-0378">Hydrolase</keyword>
<dbReference type="InterPro" id="IPR014818">
    <property type="entry name" value="Phage/plasmid_primase_P4_C"/>
</dbReference>
<dbReference type="Gene3D" id="3.40.50.300">
    <property type="entry name" value="P-loop containing nucleotide triphosphate hydrolases"/>
    <property type="match status" value="1"/>
</dbReference>
<gene>
    <name evidence="3" type="ORF">BSZ19_48260</name>
</gene>
<dbReference type="PANTHER" id="PTHR35372:SF2">
    <property type="entry name" value="SF3 HELICASE DOMAIN-CONTAINING PROTEIN"/>
    <property type="match status" value="1"/>
</dbReference>
<dbReference type="RefSeq" id="WP_085405602.1">
    <property type="nucleotide sequence ID" value="NZ_NAFL01000287.1"/>
</dbReference>
<sequence length="526" mass="58591">MSIMKDDGNVLKFPRAVGVPKSEYHVLVGNAVLEYLNSQGKMLIKNRKNTWLYSGGVWELRDDIDDWLDTRIEEVCEGFAITNTNKLTGEVRKRILRRPEVCRDGNIPWDQHGKIPTRNGLVDPMTGELEHARPDHFCTWRVEVDYDPAATCPWWETMITDVFGDKEVDEQVELVRVVQECMGAALIDKKPRALSKALVFWGIQNLGKSGPLDVVAGLFGGAIAAPIGSIEGTHGAMPFVKRLPWVLHEAFGGAWHLSNVVKSIITQEPVQINVRNGPVFTQTIRSPIFWATNSQPQFKEATRAIVSRMIVIEVSRRFEDGNPIGAAAEARERGFAKPGELIVATELPGVLNWAIAGLKKALERGSIEVTAGIKETADSIHRDSNLVAGFVEECVEFDPMSRVRSTDFCLAHSAWFVEMKGEDRRLPSNDSIGKALKALGDRRIGMDVKEMRDATSRFYCGIALNKAGLQYHRTAFESRLFEGKVATATAPDREVNSLIPPSWEEKESIKVMRKCHEEVSLASDPS</sequence>
<evidence type="ECO:0000313" key="4">
    <source>
        <dbReference type="Proteomes" id="UP000193335"/>
    </source>
</evidence>
<organism evidence="3 4">
    <name type="scientific">Bradyrhizobium japonicum</name>
    <dbReference type="NCBI Taxonomy" id="375"/>
    <lineage>
        <taxon>Bacteria</taxon>
        <taxon>Pseudomonadati</taxon>
        <taxon>Pseudomonadota</taxon>
        <taxon>Alphaproteobacteria</taxon>
        <taxon>Hyphomicrobiales</taxon>
        <taxon>Nitrobacteraceae</taxon>
        <taxon>Bradyrhizobium</taxon>
    </lineage>
</organism>
<dbReference type="Pfam" id="PF08706">
    <property type="entry name" value="D5_N"/>
    <property type="match status" value="1"/>
</dbReference>
<comment type="caution">
    <text evidence="3">The sequence shown here is derived from an EMBL/GenBank/DDBJ whole genome shotgun (WGS) entry which is preliminary data.</text>
</comment>
<reference evidence="3 4" key="1">
    <citation type="submission" date="2017-03" db="EMBL/GenBank/DDBJ databases">
        <title>Whole genome sequences of fourteen strains of Bradyrhizobium canariense and one strain of Bradyrhizobium japonicum isolated from Lupinus (Papilionoideae: Genisteae) species in Algeria.</title>
        <authorList>
            <person name="Crovadore J."/>
            <person name="Chekireb D."/>
            <person name="Brachmann A."/>
            <person name="Chablais R."/>
            <person name="Cochard B."/>
            <person name="Lefort F."/>
        </authorList>
    </citation>
    <scope>NUCLEOTIDE SEQUENCE [LARGE SCALE GENOMIC DNA]</scope>
    <source>
        <strain evidence="3 4">UBMA197</strain>
    </source>
</reference>
<evidence type="ECO:0000256" key="1">
    <source>
        <dbReference type="ARBA" id="ARBA00022801"/>
    </source>
</evidence>
<dbReference type="GO" id="GO:0016787">
    <property type="term" value="F:hydrolase activity"/>
    <property type="evidence" value="ECO:0007669"/>
    <property type="project" value="UniProtKB-KW"/>
</dbReference>
<dbReference type="InterPro" id="IPR027417">
    <property type="entry name" value="P-loop_NTPase"/>
</dbReference>
<protein>
    <recommendedName>
        <fullName evidence="2">Bacteriophage/plasmid primase P4 C-terminal domain-containing protein</fullName>
    </recommendedName>
</protein>
<accession>A0A1Y2J7N2</accession>
<name>A0A1Y2J7N2_BRAJP</name>
<dbReference type="InterPro" id="IPR051620">
    <property type="entry name" value="ORF904-like_C"/>
</dbReference>
<dbReference type="Proteomes" id="UP000193335">
    <property type="component" value="Unassembled WGS sequence"/>
</dbReference>
<evidence type="ECO:0000259" key="2">
    <source>
        <dbReference type="Pfam" id="PF08706"/>
    </source>
</evidence>
<dbReference type="EMBL" id="NAFL01000287">
    <property type="protein sequence ID" value="OSJ21233.1"/>
    <property type="molecule type" value="Genomic_DNA"/>
</dbReference>
<dbReference type="AlphaFoldDB" id="A0A1Y2J7N2"/>
<feature type="domain" description="Bacteriophage/plasmid primase P4 C-terminal" evidence="2">
    <location>
        <begin position="47"/>
        <end position="164"/>
    </location>
</feature>
<proteinExistence type="predicted"/>
<dbReference type="PANTHER" id="PTHR35372">
    <property type="entry name" value="ATP BINDING PROTEIN-RELATED"/>
    <property type="match status" value="1"/>
</dbReference>